<dbReference type="InterPro" id="IPR002196">
    <property type="entry name" value="Glyco_hydro_24"/>
</dbReference>
<keyword evidence="4" id="KW-0378">Hydrolase</keyword>
<dbReference type="GO" id="GO:0031640">
    <property type="term" value="P:killing of cells of another organism"/>
    <property type="evidence" value="ECO:0007669"/>
    <property type="project" value="UniProtKB-KW"/>
</dbReference>
<comment type="catalytic activity">
    <reaction evidence="4">
        <text>Hydrolysis of (1-&gt;4)-beta-linkages between N-acetylmuramic acid and N-acetyl-D-glucosamine residues in a peptidoglycan and between N-acetyl-D-glucosamine residues in chitodextrins.</text>
        <dbReference type="EC" id="3.2.1.17"/>
    </reaction>
</comment>
<evidence type="ECO:0000256" key="2">
    <source>
        <dbReference type="ARBA" id="ARBA00022638"/>
    </source>
</evidence>
<comment type="similarity">
    <text evidence="4">Belongs to the glycosyl hydrolase 24 family.</text>
</comment>
<keyword evidence="6" id="KW-0472">Membrane</keyword>
<evidence type="ECO:0000256" key="4">
    <source>
        <dbReference type="RuleBase" id="RU003788"/>
    </source>
</evidence>
<evidence type="ECO:0000313" key="9">
    <source>
        <dbReference type="Proteomes" id="UP000000552"/>
    </source>
</evidence>
<protein>
    <recommendedName>
        <fullName evidence="4">Lysozyme</fullName>
        <ecNumber evidence="4">3.2.1.17</ecNumber>
    </recommendedName>
</protein>
<feature type="transmembrane region" description="Helical" evidence="6">
    <location>
        <begin position="279"/>
        <end position="298"/>
    </location>
</feature>
<dbReference type="SUPFAM" id="SSF53955">
    <property type="entry name" value="Lysozyme-like"/>
    <property type="match status" value="1"/>
</dbReference>
<evidence type="ECO:0000256" key="1">
    <source>
        <dbReference type="ARBA" id="ARBA00022529"/>
    </source>
</evidence>
<gene>
    <name evidence="8" type="ordered locus">mll0441</name>
</gene>
<dbReference type="KEGG" id="mlo:mll0441"/>
<keyword evidence="1 4" id="KW-0929">Antimicrobial</keyword>
<dbReference type="eggNOG" id="COG3409">
    <property type="taxonomic scope" value="Bacteria"/>
</dbReference>
<evidence type="ECO:0000313" key="8">
    <source>
        <dbReference type="EMBL" id="BAB48024.1"/>
    </source>
</evidence>
<dbReference type="InterPro" id="IPR036365">
    <property type="entry name" value="PGBD-like_sf"/>
</dbReference>
<organism evidence="8 9">
    <name type="scientific">Mesorhizobium japonicum (strain LMG 29417 / CECT 9101 / MAFF 303099)</name>
    <name type="common">Mesorhizobium loti (strain MAFF 303099)</name>
    <dbReference type="NCBI Taxonomy" id="266835"/>
    <lineage>
        <taxon>Bacteria</taxon>
        <taxon>Pseudomonadati</taxon>
        <taxon>Pseudomonadota</taxon>
        <taxon>Alphaproteobacteria</taxon>
        <taxon>Hyphomicrobiales</taxon>
        <taxon>Phyllobacteriaceae</taxon>
        <taxon>Mesorhizobium</taxon>
    </lineage>
</organism>
<dbReference type="PANTHER" id="PTHR38107:SF3">
    <property type="entry name" value="LYSOZYME RRRD-RELATED"/>
    <property type="match status" value="1"/>
</dbReference>
<dbReference type="InterPro" id="IPR002477">
    <property type="entry name" value="Peptidoglycan-bd-like"/>
</dbReference>
<reference evidence="8 9" key="1">
    <citation type="journal article" date="2000" name="DNA Res.">
        <title>Complete genome structure of the nitrogen-fixing symbiotic bacterium Mesorhizobium loti.</title>
        <authorList>
            <person name="Kaneko T."/>
            <person name="Nakamura Y."/>
            <person name="Sato S."/>
            <person name="Asamizu E."/>
            <person name="Kato T."/>
            <person name="Sasamoto S."/>
            <person name="Watanabe A."/>
            <person name="Idesawa K."/>
            <person name="Ishikawa A."/>
            <person name="Kawashima K."/>
            <person name="Kimura T."/>
            <person name="Kishida Y."/>
            <person name="Kiyokawa C."/>
            <person name="Kohara M."/>
            <person name="Matsumoto M."/>
            <person name="Matsuno A."/>
            <person name="Mochizuki Y."/>
            <person name="Nakayama S."/>
            <person name="Nakazaki N."/>
            <person name="Shimpo S."/>
            <person name="Sugimoto M."/>
            <person name="Takeuchi C."/>
            <person name="Yamada M."/>
            <person name="Tabata S."/>
        </authorList>
    </citation>
    <scope>NUCLEOTIDE SEQUENCE [LARGE SCALE GENOMIC DNA]</scope>
    <source>
        <strain evidence="9">LMG 29417 / CECT 9101 / MAFF 303099</strain>
    </source>
</reference>
<keyword evidence="2 4" id="KW-0081">Bacteriolytic enzyme</keyword>
<dbReference type="AlphaFoldDB" id="Q98MT9"/>
<dbReference type="GO" id="GO:0016998">
    <property type="term" value="P:cell wall macromolecule catabolic process"/>
    <property type="evidence" value="ECO:0007669"/>
    <property type="project" value="InterPro"/>
</dbReference>
<keyword evidence="4" id="KW-0326">Glycosidase</keyword>
<dbReference type="PATRIC" id="fig|266835.9.peg.356"/>
<dbReference type="InterPro" id="IPR036366">
    <property type="entry name" value="PGBDSf"/>
</dbReference>
<evidence type="ECO:0000256" key="3">
    <source>
        <dbReference type="ARBA" id="ARBA00023200"/>
    </source>
</evidence>
<keyword evidence="3" id="KW-1035">Host cytoplasm</keyword>
<proteinExistence type="inferred from homology"/>
<dbReference type="PANTHER" id="PTHR38107">
    <property type="match status" value="1"/>
</dbReference>
<dbReference type="InterPro" id="IPR023346">
    <property type="entry name" value="Lysozyme-like_dom_sf"/>
</dbReference>
<sequence>MDLSPAGAAFVRVEEGVELKFYLDSVGVGTIGIGFTWGSAAFRQWWADNKPGMTFGIGATMTRNEAEKALIYCFANEYGKAVNAFLGHEVPQNVFDGMASPVYNLGTGSLGWKWAAFAKRGDYSACAAVLRSTGTTAKGKTLAGLVRRRREEAALIESGIYAGVGKIQAATDDPVDTAMLDSVLTRGERGPSVAALVSNLAALGYYKGKLDDVFGYGTEAAVLAFQRDHGLTADGYAGEITLAAITAALAAPKPPQTPPIGGPSQQPAAPARSMGSGKVAAAAGIGALIYVAVISWWHEITRFVSNLF</sequence>
<evidence type="ECO:0000259" key="7">
    <source>
        <dbReference type="Pfam" id="PF01471"/>
    </source>
</evidence>
<dbReference type="eggNOG" id="COG3772">
    <property type="taxonomic scope" value="Bacteria"/>
</dbReference>
<feature type="region of interest" description="Disordered" evidence="5">
    <location>
        <begin position="253"/>
        <end position="273"/>
    </location>
</feature>
<dbReference type="GO" id="GO:0003796">
    <property type="term" value="F:lysozyme activity"/>
    <property type="evidence" value="ECO:0007669"/>
    <property type="project" value="UniProtKB-EC"/>
</dbReference>
<dbReference type="InterPro" id="IPR023347">
    <property type="entry name" value="Lysozyme_dom_sf"/>
</dbReference>
<dbReference type="InterPro" id="IPR051018">
    <property type="entry name" value="Bacteriophage_GH24"/>
</dbReference>
<evidence type="ECO:0000256" key="6">
    <source>
        <dbReference type="SAM" id="Phobius"/>
    </source>
</evidence>
<name>Q98MT9_RHILO</name>
<dbReference type="Proteomes" id="UP000000552">
    <property type="component" value="Chromosome"/>
</dbReference>
<dbReference type="GO" id="GO:0009253">
    <property type="term" value="P:peptidoglycan catabolic process"/>
    <property type="evidence" value="ECO:0007669"/>
    <property type="project" value="InterPro"/>
</dbReference>
<dbReference type="CDD" id="cd00737">
    <property type="entry name" value="lyz_endolysin_autolysin"/>
    <property type="match status" value="1"/>
</dbReference>
<dbReference type="Pfam" id="PF00959">
    <property type="entry name" value="Phage_lysozyme"/>
    <property type="match status" value="1"/>
</dbReference>
<keyword evidence="6" id="KW-1133">Transmembrane helix</keyword>
<keyword evidence="6" id="KW-0812">Transmembrane</keyword>
<dbReference type="Gene3D" id="1.10.101.10">
    <property type="entry name" value="PGBD-like superfamily/PGBD"/>
    <property type="match status" value="1"/>
</dbReference>
<dbReference type="GO" id="GO:0042742">
    <property type="term" value="P:defense response to bacterium"/>
    <property type="evidence" value="ECO:0007669"/>
    <property type="project" value="UniProtKB-KW"/>
</dbReference>
<dbReference type="HOGENOM" id="CLU_955989_0_0_5"/>
<dbReference type="RefSeq" id="WP_010909380.1">
    <property type="nucleotide sequence ID" value="NC_002678.2"/>
</dbReference>
<dbReference type="SUPFAM" id="SSF47090">
    <property type="entry name" value="PGBD-like"/>
    <property type="match status" value="1"/>
</dbReference>
<dbReference type="EMBL" id="BA000012">
    <property type="protein sequence ID" value="BAB48024.1"/>
    <property type="molecule type" value="Genomic_DNA"/>
</dbReference>
<dbReference type="EC" id="3.2.1.17" evidence="4"/>
<dbReference type="Gene3D" id="1.10.530.40">
    <property type="match status" value="1"/>
</dbReference>
<accession>Q98MT9</accession>
<dbReference type="Pfam" id="PF01471">
    <property type="entry name" value="PG_binding_1"/>
    <property type="match status" value="1"/>
</dbReference>
<feature type="domain" description="Peptidoglycan binding-like" evidence="7">
    <location>
        <begin position="189"/>
        <end position="245"/>
    </location>
</feature>
<evidence type="ECO:0000256" key="5">
    <source>
        <dbReference type="SAM" id="MobiDB-lite"/>
    </source>
</evidence>
<dbReference type="InterPro" id="IPR033907">
    <property type="entry name" value="Endolysin_autolysin"/>
</dbReference>